<keyword evidence="1" id="KW-0479">Metal-binding</keyword>
<dbReference type="Proteomes" id="UP001163046">
    <property type="component" value="Unassembled WGS sequence"/>
</dbReference>
<reference evidence="4" key="1">
    <citation type="submission" date="2023-01" db="EMBL/GenBank/DDBJ databases">
        <title>Genome assembly of the deep-sea coral Lophelia pertusa.</title>
        <authorList>
            <person name="Herrera S."/>
            <person name="Cordes E."/>
        </authorList>
    </citation>
    <scope>NUCLEOTIDE SEQUENCE</scope>
    <source>
        <strain evidence="4">USNM1676648</strain>
        <tissue evidence="4">Polyp</tissue>
    </source>
</reference>
<feature type="region of interest" description="Disordered" evidence="2">
    <location>
        <begin position="560"/>
        <end position="586"/>
    </location>
</feature>
<feature type="region of interest" description="Disordered" evidence="2">
    <location>
        <begin position="423"/>
        <end position="445"/>
    </location>
</feature>
<dbReference type="InterPro" id="IPR036236">
    <property type="entry name" value="Znf_C2H2_sf"/>
</dbReference>
<organism evidence="4 5">
    <name type="scientific">Desmophyllum pertusum</name>
    <dbReference type="NCBI Taxonomy" id="174260"/>
    <lineage>
        <taxon>Eukaryota</taxon>
        <taxon>Metazoa</taxon>
        <taxon>Cnidaria</taxon>
        <taxon>Anthozoa</taxon>
        <taxon>Hexacorallia</taxon>
        <taxon>Scleractinia</taxon>
        <taxon>Caryophylliina</taxon>
        <taxon>Caryophylliidae</taxon>
        <taxon>Desmophyllum</taxon>
    </lineage>
</organism>
<keyword evidence="1" id="KW-0862">Zinc</keyword>
<dbReference type="OrthoDB" id="10542875at2759"/>
<dbReference type="InterPro" id="IPR013087">
    <property type="entry name" value="Znf_C2H2_type"/>
</dbReference>
<dbReference type="EMBL" id="MU825890">
    <property type="protein sequence ID" value="KAJ7384135.1"/>
    <property type="molecule type" value="Genomic_DNA"/>
</dbReference>
<dbReference type="PROSITE" id="PS50157">
    <property type="entry name" value="ZINC_FINGER_C2H2_2"/>
    <property type="match status" value="1"/>
</dbReference>
<proteinExistence type="predicted"/>
<evidence type="ECO:0000313" key="5">
    <source>
        <dbReference type="Proteomes" id="UP001163046"/>
    </source>
</evidence>
<dbReference type="AlphaFoldDB" id="A0A9X0D256"/>
<dbReference type="SUPFAM" id="SSF57667">
    <property type="entry name" value="beta-beta-alpha zinc fingers"/>
    <property type="match status" value="1"/>
</dbReference>
<evidence type="ECO:0000256" key="2">
    <source>
        <dbReference type="SAM" id="MobiDB-lite"/>
    </source>
</evidence>
<evidence type="ECO:0000259" key="3">
    <source>
        <dbReference type="PROSITE" id="PS50157"/>
    </source>
</evidence>
<evidence type="ECO:0000256" key="1">
    <source>
        <dbReference type="PROSITE-ProRule" id="PRU00042"/>
    </source>
</evidence>
<keyword evidence="5" id="KW-1185">Reference proteome</keyword>
<name>A0A9X0D256_9CNID</name>
<evidence type="ECO:0000313" key="4">
    <source>
        <dbReference type="EMBL" id="KAJ7384135.1"/>
    </source>
</evidence>
<feature type="domain" description="C2H2-type" evidence="3">
    <location>
        <begin position="548"/>
        <end position="576"/>
    </location>
</feature>
<dbReference type="Gene3D" id="3.30.160.60">
    <property type="entry name" value="Classic Zinc Finger"/>
    <property type="match status" value="1"/>
</dbReference>
<protein>
    <submittedName>
        <fullName evidence="4">Zinc finger and BTB domain-containing protein 8A</fullName>
    </submittedName>
</protein>
<dbReference type="GO" id="GO:0008270">
    <property type="term" value="F:zinc ion binding"/>
    <property type="evidence" value="ECO:0007669"/>
    <property type="project" value="UniProtKB-KW"/>
</dbReference>
<gene>
    <name evidence="4" type="primary">ZBTB8A_2</name>
    <name evidence="4" type="ORF">OS493_023463</name>
</gene>
<sequence length="586" mass="66461">MWDWIGNERKRKGIAVKRVANKDSKKTYIPGKLRKKSAYSVSKSDFLGSEEDVLPEGDLFTNASMETPSFMLNFERNLGDASTNLEKANKMYMETLCPERNTLGKEHKKKLEELCNGGMTSTVKKDKIAEAVASTGLEETRVKDSIGNERKRKGIAVKRVANKDSKKTYIPGKLRKKSAYSVFKSDFLGSEEGATSDSQPNRKKNSILSSRAFCFIIVCNNPPQLLAESMTRTIGDIMKVQYDQSPRKKKRRWVRAAAQDKALGTEVDSGTSAALGVKICGFATRFVTTRAIENGGRFGQQHIEQLKRLGGWAEKSTVVHLYIKRILEEYSDTCGLLVEGLRDPQTRERLRKIPLAYNYKLELPSSKNISSEKEAREMFSIEYTAILVKDGKLQEAEGEEPQDKNKISQAKAAATWKFCRVKNSKQHEERRKQPPGPQKPMSTRTIDVQKVLEEWEGEGGRPLHLDPRSRWIPPDGSTFSSHFKCPFRGCEMEVQTATTLEKHVREMGHPKTKQGSQKNWICRADNKAFPSLDGLRNHLNSCHLPKRFVCDQCPYKTNQGGHLSRHVRRNHEGADAPALKKWWHEQ</sequence>
<comment type="caution">
    <text evidence="4">The sequence shown here is derived from an EMBL/GenBank/DDBJ whole genome shotgun (WGS) entry which is preliminary data.</text>
</comment>
<keyword evidence="1" id="KW-0863">Zinc-finger</keyword>
<dbReference type="PROSITE" id="PS00028">
    <property type="entry name" value="ZINC_FINGER_C2H2_1"/>
    <property type="match status" value="1"/>
</dbReference>
<accession>A0A9X0D256</accession>
<dbReference type="SMART" id="SM00355">
    <property type="entry name" value="ZnF_C2H2"/>
    <property type="match status" value="3"/>
</dbReference>